<dbReference type="Pfam" id="PF04074">
    <property type="entry name" value="DUF386"/>
    <property type="match status" value="1"/>
</dbReference>
<reference evidence="2 3" key="1">
    <citation type="submission" date="2016-11" db="EMBL/GenBank/DDBJ databases">
        <authorList>
            <person name="Jaros S."/>
            <person name="Januszkiewicz K."/>
            <person name="Wedrychowicz H."/>
        </authorList>
    </citation>
    <scope>NUCLEOTIDE SEQUENCE [LARGE SCALE GENOMIC DNA]</scope>
    <source>
        <strain evidence="2 3">DSM 26991</strain>
    </source>
</reference>
<organism evidence="2 3">
    <name type="scientific">Bacteroides luti</name>
    <dbReference type="NCBI Taxonomy" id="1297750"/>
    <lineage>
        <taxon>Bacteria</taxon>
        <taxon>Pseudomonadati</taxon>
        <taxon>Bacteroidota</taxon>
        <taxon>Bacteroidia</taxon>
        <taxon>Bacteroidales</taxon>
        <taxon>Bacteroidaceae</taxon>
        <taxon>Bacteroides</taxon>
    </lineage>
</organism>
<accession>A0A1M4UFR5</accession>
<keyword evidence="1" id="KW-0732">Signal</keyword>
<evidence type="ECO:0000256" key="1">
    <source>
        <dbReference type="SAM" id="SignalP"/>
    </source>
</evidence>
<protein>
    <submittedName>
        <fullName evidence="2">YhcH/YjgK/YiaL family protein</fullName>
    </submittedName>
</protein>
<feature type="chain" id="PRO_5013359065" evidence="1">
    <location>
        <begin position="26"/>
        <end position="206"/>
    </location>
</feature>
<keyword evidence="3" id="KW-1185">Reference proteome</keyword>
<dbReference type="AlphaFoldDB" id="A0A1M4UFR5"/>
<dbReference type="OrthoDB" id="9792756at2"/>
<dbReference type="Gene3D" id="2.60.120.370">
    <property type="entry name" value="YhcH/YjgK/YiaL"/>
    <property type="match status" value="1"/>
</dbReference>
<dbReference type="Proteomes" id="UP000184509">
    <property type="component" value="Unassembled WGS sequence"/>
</dbReference>
<dbReference type="EMBL" id="FQTV01000002">
    <property type="protein sequence ID" value="SHE55497.1"/>
    <property type="molecule type" value="Genomic_DNA"/>
</dbReference>
<dbReference type="SUPFAM" id="SSF51197">
    <property type="entry name" value="Clavaminate synthase-like"/>
    <property type="match status" value="1"/>
</dbReference>
<dbReference type="RefSeq" id="WP_083547559.1">
    <property type="nucleotide sequence ID" value="NZ_FQTV01000002.1"/>
</dbReference>
<evidence type="ECO:0000313" key="2">
    <source>
        <dbReference type="EMBL" id="SHE55497.1"/>
    </source>
</evidence>
<dbReference type="GO" id="GO:0005829">
    <property type="term" value="C:cytosol"/>
    <property type="evidence" value="ECO:0007669"/>
    <property type="project" value="TreeGrafter"/>
</dbReference>
<dbReference type="InterPro" id="IPR037012">
    <property type="entry name" value="NanQ/TabA/YiaL_sf"/>
</dbReference>
<feature type="signal peptide" evidence="1">
    <location>
        <begin position="1"/>
        <end position="25"/>
    </location>
</feature>
<evidence type="ECO:0000313" key="3">
    <source>
        <dbReference type="Proteomes" id="UP000184509"/>
    </source>
</evidence>
<name>A0A1M4UFR5_9BACE</name>
<sequence>MRKSIFTRIAAIAMLCLAMVSTVSAQTEWTKKSAKKWVNAREWANGLDIVPDKTTDYVKFATQYHKDKAMWEKIFKFLKEKDLANMPVGRYEIDGNRCFVNVSDSKSKSPDKVLIEAHKKYIDLQYMVNNAELMGLISLKDAKEEVPYNEKKDNVHYTGDKIKYYKLTGKKFFLLFPGELHKASIWTSGKETTGRKIVVKIAYIAD</sequence>
<gene>
    <name evidence="2" type="ORF">SAMN05444405_10271</name>
</gene>
<dbReference type="InterPro" id="IPR004375">
    <property type="entry name" value="NanQ/TabA/YiaL"/>
</dbReference>
<dbReference type="PANTHER" id="PTHR34986">
    <property type="entry name" value="EVOLVED BETA-GALACTOSIDASE SUBUNIT BETA"/>
    <property type="match status" value="1"/>
</dbReference>
<dbReference type="PANTHER" id="PTHR34986:SF1">
    <property type="entry name" value="PROTEIN YIAL"/>
    <property type="match status" value="1"/>
</dbReference>
<proteinExistence type="predicted"/>
<dbReference type="NCBIfam" id="TIGR00022">
    <property type="entry name" value="YhcH/YjgK/YiaL family protein"/>
    <property type="match status" value="1"/>
</dbReference>
<dbReference type="STRING" id="1297750.SAMN05444405_10271"/>